<dbReference type="EMBL" id="CP084166">
    <property type="protein sequence ID" value="UJG41542.1"/>
    <property type="molecule type" value="Genomic_DNA"/>
</dbReference>
<sequence length="293" mass="34723">MNEIKSRIFLVGCPRSGTTLLQSLLAAHEDIISFPESHFFIYLLPKIPYVISPKFVRNILGNNFFLNVTLGHPRAKKRLQEFQDSLKLNNNRDTLGNLYTIKQYTKYFVKLLDEYTLDNHKLAWVEKTPDHLFYVDYIDKLVKNSRFIHLIRDGCDVVSSLYDVSSKFPEIWEGGYTIDQCINKWKKAILFSKKYINHENHIFTSYDRLTTQPSKTLRDICNFLGISFSEKMVTDYKEKVKNIVLTNEPWKKSVNEKIENKKRNKFEKIFTKEQREYIIKHVSKIKIDEFPFV</sequence>
<accession>A0A9Y1BME8</accession>
<dbReference type="PANTHER" id="PTHR12788:SF10">
    <property type="entry name" value="PROTEIN-TYROSINE SULFOTRANSFERASE"/>
    <property type="match status" value="1"/>
</dbReference>
<protein>
    <submittedName>
        <fullName evidence="2">Sulfotransferase</fullName>
    </submittedName>
</protein>
<dbReference type="InterPro" id="IPR026634">
    <property type="entry name" value="TPST-like"/>
</dbReference>
<dbReference type="Proteomes" id="UP001201020">
    <property type="component" value="Chromosome"/>
</dbReference>
<name>A0A9Y1BME8_9ARCH</name>
<keyword evidence="1" id="KW-0808">Transferase</keyword>
<dbReference type="PANTHER" id="PTHR12788">
    <property type="entry name" value="PROTEIN-TYROSINE SULFOTRANSFERASE 2"/>
    <property type="match status" value="1"/>
</dbReference>
<gene>
    <name evidence="2" type="ORF">K9W45_03525</name>
</gene>
<dbReference type="Gene3D" id="3.40.50.300">
    <property type="entry name" value="P-loop containing nucleotide triphosphate hydrolases"/>
    <property type="match status" value="1"/>
</dbReference>
<dbReference type="SUPFAM" id="SSF52540">
    <property type="entry name" value="P-loop containing nucleoside triphosphate hydrolases"/>
    <property type="match status" value="1"/>
</dbReference>
<dbReference type="InterPro" id="IPR027417">
    <property type="entry name" value="P-loop_NTPase"/>
</dbReference>
<evidence type="ECO:0000313" key="2">
    <source>
        <dbReference type="EMBL" id="UJG41542.1"/>
    </source>
</evidence>
<organism evidence="2">
    <name type="scientific">Candidatus Heimdallarchaeum aukensis</name>
    <dbReference type="NCBI Taxonomy" id="2876573"/>
    <lineage>
        <taxon>Archaea</taxon>
        <taxon>Promethearchaeati</taxon>
        <taxon>Candidatus Heimdallarchaeota</taxon>
        <taxon>Candidatus Heimdallarchaeia (ex Rinke et al. 2021) (nom. nud.)</taxon>
        <taxon>Candidatus Heimdallarchaeales</taxon>
        <taxon>Candidatus Heimdallarchaeaceae</taxon>
        <taxon>Candidatus Heimdallarchaeum</taxon>
    </lineage>
</organism>
<dbReference type="GO" id="GO:0008476">
    <property type="term" value="F:protein-tyrosine sulfotransferase activity"/>
    <property type="evidence" value="ECO:0007669"/>
    <property type="project" value="InterPro"/>
</dbReference>
<dbReference type="AlphaFoldDB" id="A0A9Y1BME8"/>
<evidence type="ECO:0000256" key="1">
    <source>
        <dbReference type="ARBA" id="ARBA00022679"/>
    </source>
</evidence>
<dbReference type="Pfam" id="PF13469">
    <property type="entry name" value="Sulfotransfer_3"/>
    <property type="match status" value="1"/>
</dbReference>
<reference evidence="2" key="1">
    <citation type="journal article" date="2022" name="Nat. Microbiol.">
        <title>Unique mobile elements and scalable gene flow at the prokaryote-eukaryote boundary revealed by circularized Asgard archaea genomes.</title>
        <authorList>
            <person name="Wu F."/>
            <person name="Speth D.R."/>
            <person name="Philosof A."/>
            <person name="Cremiere A."/>
            <person name="Narayanan A."/>
            <person name="Barco R.A."/>
            <person name="Connon S.A."/>
            <person name="Amend J.P."/>
            <person name="Antoshechkin I.A."/>
            <person name="Orphan V.J."/>
        </authorList>
    </citation>
    <scope>NUCLEOTIDE SEQUENCE</scope>
    <source>
        <strain evidence="2">PM71</strain>
    </source>
</reference>
<proteinExistence type="predicted"/>